<comment type="similarity">
    <text evidence="8">Belongs to the NFYC/HAP5 subunit family.</text>
</comment>
<dbReference type="CDD" id="cd22908">
    <property type="entry name" value="HFD_NFYC-like"/>
    <property type="match status" value="1"/>
</dbReference>
<dbReference type="PANTHER" id="PTHR10252">
    <property type="entry name" value="HISTONE-LIKE TRANSCRIPTION FACTOR CCAAT-RELATED"/>
    <property type="match status" value="1"/>
</dbReference>
<dbReference type="InterPro" id="IPR007125">
    <property type="entry name" value="H2A/H2B/H3"/>
</dbReference>
<dbReference type="GO" id="GO:0046982">
    <property type="term" value="F:protein heterodimerization activity"/>
    <property type="evidence" value="ECO:0007669"/>
    <property type="project" value="InterPro"/>
</dbReference>
<keyword evidence="7" id="KW-0539">Nucleus</keyword>
<dbReference type="GO" id="GO:0005634">
    <property type="term" value="C:nucleus"/>
    <property type="evidence" value="ECO:0007669"/>
    <property type="project" value="UniProtKB-SubCell"/>
</dbReference>
<dbReference type="PANTHER" id="PTHR10252:SF144">
    <property type="entry name" value="HISTONE H2A_H2B_H3 DOMAIN-CONTAINING PROTEIN"/>
    <property type="match status" value="1"/>
</dbReference>
<dbReference type="ExpressionAtlas" id="N1R4H9">
    <property type="expression patterns" value="baseline"/>
</dbReference>
<organism evidence="10">
    <name type="scientific">Aegilops tauschii</name>
    <name type="common">Tausch's goatgrass</name>
    <name type="synonym">Aegilops squarrosa</name>
    <dbReference type="NCBI Taxonomy" id="37682"/>
    <lineage>
        <taxon>Eukaryota</taxon>
        <taxon>Viridiplantae</taxon>
        <taxon>Streptophyta</taxon>
        <taxon>Embryophyta</taxon>
        <taxon>Tracheophyta</taxon>
        <taxon>Spermatophyta</taxon>
        <taxon>Magnoliopsida</taxon>
        <taxon>Liliopsida</taxon>
        <taxon>Poales</taxon>
        <taxon>Poaceae</taxon>
        <taxon>BOP clade</taxon>
        <taxon>Pooideae</taxon>
        <taxon>Triticodae</taxon>
        <taxon>Triticeae</taxon>
        <taxon>Triticinae</taxon>
        <taxon>Aegilops</taxon>
    </lineage>
</organism>
<keyword evidence="2" id="KW-0677">Repeat</keyword>
<evidence type="ECO:0000256" key="7">
    <source>
        <dbReference type="ARBA" id="ARBA00023242"/>
    </source>
</evidence>
<name>N1R4H9_AEGTA</name>
<protein>
    <submittedName>
        <fullName evidence="10">Nuclear transcription factor Y subunit C-2</fullName>
    </submittedName>
</protein>
<dbReference type="FunFam" id="1.10.20.10:FF:000006">
    <property type="entry name" value="Nuclear transcription factor Y subunit gamma"/>
    <property type="match status" value="1"/>
</dbReference>
<keyword evidence="4" id="KW-0805">Transcription regulation</keyword>
<dbReference type="AlphaFoldDB" id="N1R4H9"/>
<evidence type="ECO:0000256" key="2">
    <source>
        <dbReference type="ARBA" id="ARBA00022737"/>
    </source>
</evidence>
<dbReference type="Pfam" id="PF01535">
    <property type="entry name" value="PPR"/>
    <property type="match status" value="1"/>
</dbReference>
<proteinExistence type="inferred from homology"/>
<dbReference type="InterPro" id="IPR011990">
    <property type="entry name" value="TPR-like_helical_dom_sf"/>
</dbReference>
<dbReference type="SUPFAM" id="SSF47113">
    <property type="entry name" value="Histone-fold"/>
    <property type="match status" value="1"/>
</dbReference>
<dbReference type="GO" id="GO:0000981">
    <property type="term" value="F:DNA-binding transcription factor activity, RNA polymerase II-specific"/>
    <property type="evidence" value="ECO:0007669"/>
    <property type="project" value="TreeGrafter"/>
</dbReference>
<dbReference type="EnsemblPlants" id="EMT33384">
    <property type="protein sequence ID" value="EMT33384"/>
    <property type="gene ID" value="F775_22059"/>
</dbReference>
<dbReference type="Gene3D" id="1.25.40.10">
    <property type="entry name" value="Tetratricopeptide repeat domain"/>
    <property type="match status" value="1"/>
</dbReference>
<evidence type="ECO:0000256" key="1">
    <source>
        <dbReference type="ARBA" id="ARBA00004123"/>
    </source>
</evidence>
<dbReference type="InterPro" id="IPR002885">
    <property type="entry name" value="PPR_rpt"/>
</dbReference>
<keyword evidence="5" id="KW-0238">DNA-binding</keyword>
<dbReference type="InterPro" id="IPR050568">
    <property type="entry name" value="Transcr_DNA_Rep_Reg"/>
</dbReference>
<sequence length="393" mass="44522">MPDRLPDAVRLFEELKKWDLETCNVMISCYARSGLVEQALGFFVMALRNGVLPTEFTFASVLRWSSCFGLLKQGGQIHALVYQRSLKHARELFNGVCVKDLLIISIYRRMEELCHPAALAIKVGGRFRSNMDKRKILDAWAVHIRCKRKQDAKFVVAYNGPGAYTGPQVSIACQKDGLGNLSLQWVMLLVDQLVVMSHLVSEQSRHYQQQLQQLHQRRLQQFWAQQRSEIEQATDIKKHPVQLKRIRKIMKADEGVHMISAEAPVVFSKACEMLTLEMTMRAWMVTKENKRQTLKKSDVAAAVARTDVYDFLADIIPLDEMKEEGVGLHRAGPPPPPLGAPAGAYPYYYPPQLQVPGAAMVHGGQQVPQGHLPHVWIDLQEQQEKEDQQSESG</sequence>
<comment type="subcellular location">
    <subcellularLocation>
        <location evidence="1">Nucleus</location>
    </subcellularLocation>
</comment>
<dbReference type="InterPro" id="IPR009072">
    <property type="entry name" value="Histone-fold"/>
</dbReference>
<evidence type="ECO:0000256" key="4">
    <source>
        <dbReference type="ARBA" id="ARBA00023015"/>
    </source>
</evidence>
<keyword evidence="6" id="KW-0804">Transcription</keyword>
<evidence type="ECO:0000256" key="5">
    <source>
        <dbReference type="ARBA" id="ARBA00023125"/>
    </source>
</evidence>
<dbReference type="GO" id="GO:0000978">
    <property type="term" value="F:RNA polymerase II cis-regulatory region sequence-specific DNA binding"/>
    <property type="evidence" value="ECO:0007669"/>
    <property type="project" value="TreeGrafter"/>
</dbReference>
<evidence type="ECO:0000256" key="6">
    <source>
        <dbReference type="ARBA" id="ARBA00023163"/>
    </source>
</evidence>
<dbReference type="Gene3D" id="1.10.20.10">
    <property type="entry name" value="Histone, subunit A"/>
    <property type="match status" value="1"/>
</dbReference>
<dbReference type="PROSITE" id="PS51375">
    <property type="entry name" value="PPR"/>
    <property type="match status" value="1"/>
</dbReference>
<feature type="domain" description="Core Histone H2A/H2B/H3" evidence="9">
    <location>
        <begin position="230"/>
        <end position="303"/>
    </location>
</feature>
<evidence type="ECO:0000256" key="8">
    <source>
        <dbReference type="ARBA" id="ARBA00038129"/>
    </source>
</evidence>
<accession>N1R4H9</accession>
<reference evidence="10" key="1">
    <citation type="submission" date="2015-06" db="UniProtKB">
        <authorList>
            <consortium name="EnsemblPlants"/>
        </authorList>
    </citation>
    <scope>IDENTIFICATION</scope>
</reference>
<dbReference type="NCBIfam" id="TIGR00756">
    <property type="entry name" value="PPR"/>
    <property type="match status" value="1"/>
</dbReference>
<evidence type="ECO:0000313" key="10">
    <source>
        <dbReference type="EnsemblPlants" id="EMT33384"/>
    </source>
</evidence>
<keyword evidence="3" id="KW-0809">Transit peptide</keyword>
<evidence type="ECO:0000256" key="3">
    <source>
        <dbReference type="ARBA" id="ARBA00022946"/>
    </source>
</evidence>
<evidence type="ECO:0000259" key="9">
    <source>
        <dbReference type="Pfam" id="PF00125"/>
    </source>
</evidence>
<dbReference type="Pfam" id="PF00125">
    <property type="entry name" value="Histone"/>
    <property type="match status" value="1"/>
</dbReference>